<dbReference type="SMART" id="SM00419">
    <property type="entry name" value="HTH_CRP"/>
    <property type="match status" value="1"/>
</dbReference>
<dbReference type="InterPro" id="IPR036390">
    <property type="entry name" value="WH_DNA-bd_sf"/>
</dbReference>
<organism evidence="6 7">
    <name type="scientific">Desulfobaculum bizertense DSM 18034</name>
    <dbReference type="NCBI Taxonomy" id="1121442"/>
    <lineage>
        <taxon>Bacteria</taxon>
        <taxon>Pseudomonadati</taxon>
        <taxon>Thermodesulfobacteriota</taxon>
        <taxon>Desulfovibrionia</taxon>
        <taxon>Desulfovibrionales</taxon>
        <taxon>Desulfovibrionaceae</taxon>
        <taxon>Desulfobaculum</taxon>
    </lineage>
</organism>
<keyword evidence="2" id="KW-0238">DNA-binding</keyword>
<dbReference type="GO" id="GO:0003677">
    <property type="term" value="F:DNA binding"/>
    <property type="evidence" value="ECO:0007669"/>
    <property type="project" value="UniProtKB-KW"/>
</dbReference>
<keyword evidence="6" id="KW-0418">Kinase</keyword>
<feature type="domain" description="HTH crp-type" evidence="5">
    <location>
        <begin position="134"/>
        <end position="208"/>
    </location>
</feature>
<dbReference type="CDD" id="cd00038">
    <property type="entry name" value="CAP_ED"/>
    <property type="match status" value="1"/>
</dbReference>
<evidence type="ECO:0000256" key="2">
    <source>
        <dbReference type="ARBA" id="ARBA00023125"/>
    </source>
</evidence>
<protein>
    <submittedName>
        <fullName evidence="6">cAMP-binding domain of CRP or a regulatory subunit of cAMP-dependent protein kinases</fullName>
    </submittedName>
</protein>
<evidence type="ECO:0000313" key="7">
    <source>
        <dbReference type="Proteomes" id="UP000189733"/>
    </source>
</evidence>
<dbReference type="PROSITE" id="PS51063">
    <property type="entry name" value="HTH_CRP_2"/>
    <property type="match status" value="1"/>
</dbReference>
<sequence length="219" mass="24740">MKFPGINLLEELEKDELHELHAVFNTRTLPKNAIIYTPDEREDLTFIIKKGRVRVYLAYADKEFTLAILRPGDLYSTHAGCYIQSLSSTQLLVADVHAMKTLMDRNPVFTRTMVRVLGHILKNTFSIIGGLVFKDIYARLLDYIIDEAQQAGVPHHSGVLIDLNLTIEQLAQLMGASRQTVSTLLNDMLRAGFIIKHGRGQYIIPDLPALKRHASEQCI</sequence>
<evidence type="ECO:0000256" key="1">
    <source>
        <dbReference type="ARBA" id="ARBA00023015"/>
    </source>
</evidence>
<dbReference type="PROSITE" id="PS50042">
    <property type="entry name" value="CNMP_BINDING_3"/>
    <property type="match status" value="1"/>
</dbReference>
<dbReference type="OrthoDB" id="7263823at2"/>
<keyword evidence="6" id="KW-0808">Transferase</keyword>
<dbReference type="RefSeq" id="WP_078684789.1">
    <property type="nucleotide sequence ID" value="NZ_FUYA01000004.1"/>
</dbReference>
<dbReference type="Pfam" id="PF13545">
    <property type="entry name" value="HTH_Crp_2"/>
    <property type="match status" value="1"/>
</dbReference>
<dbReference type="InterPro" id="IPR036388">
    <property type="entry name" value="WH-like_DNA-bd_sf"/>
</dbReference>
<dbReference type="Gene3D" id="1.10.10.10">
    <property type="entry name" value="Winged helix-like DNA-binding domain superfamily/Winged helix DNA-binding domain"/>
    <property type="match status" value="1"/>
</dbReference>
<evidence type="ECO:0000256" key="3">
    <source>
        <dbReference type="ARBA" id="ARBA00023163"/>
    </source>
</evidence>
<keyword evidence="7" id="KW-1185">Reference proteome</keyword>
<gene>
    <name evidence="6" type="ORF">SAMN02745702_01508</name>
</gene>
<dbReference type="GO" id="GO:0005829">
    <property type="term" value="C:cytosol"/>
    <property type="evidence" value="ECO:0007669"/>
    <property type="project" value="TreeGrafter"/>
</dbReference>
<proteinExistence type="predicted"/>
<dbReference type="InterPro" id="IPR018490">
    <property type="entry name" value="cNMP-bd_dom_sf"/>
</dbReference>
<dbReference type="SUPFAM" id="SSF46785">
    <property type="entry name" value="Winged helix' DNA-binding domain"/>
    <property type="match status" value="1"/>
</dbReference>
<dbReference type="GO" id="GO:0003700">
    <property type="term" value="F:DNA-binding transcription factor activity"/>
    <property type="evidence" value="ECO:0007669"/>
    <property type="project" value="TreeGrafter"/>
</dbReference>
<dbReference type="PANTHER" id="PTHR24567:SF74">
    <property type="entry name" value="HTH-TYPE TRANSCRIPTIONAL REGULATOR ARCR"/>
    <property type="match status" value="1"/>
</dbReference>
<dbReference type="InterPro" id="IPR012318">
    <property type="entry name" value="HTH_CRP"/>
</dbReference>
<evidence type="ECO:0000313" key="6">
    <source>
        <dbReference type="EMBL" id="SKA71534.1"/>
    </source>
</evidence>
<dbReference type="GO" id="GO:0016301">
    <property type="term" value="F:kinase activity"/>
    <property type="evidence" value="ECO:0007669"/>
    <property type="project" value="UniProtKB-KW"/>
</dbReference>
<dbReference type="EMBL" id="FUYA01000004">
    <property type="protein sequence ID" value="SKA71534.1"/>
    <property type="molecule type" value="Genomic_DNA"/>
</dbReference>
<dbReference type="Proteomes" id="UP000189733">
    <property type="component" value="Unassembled WGS sequence"/>
</dbReference>
<dbReference type="InterPro" id="IPR000595">
    <property type="entry name" value="cNMP-bd_dom"/>
</dbReference>
<dbReference type="InterPro" id="IPR050397">
    <property type="entry name" value="Env_Response_Regulators"/>
</dbReference>
<dbReference type="Pfam" id="PF00027">
    <property type="entry name" value="cNMP_binding"/>
    <property type="match status" value="1"/>
</dbReference>
<reference evidence="6 7" key="1">
    <citation type="submission" date="2017-02" db="EMBL/GenBank/DDBJ databases">
        <authorList>
            <person name="Peterson S.W."/>
        </authorList>
    </citation>
    <scope>NUCLEOTIDE SEQUENCE [LARGE SCALE GENOMIC DNA]</scope>
    <source>
        <strain evidence="6 7">DSM 18034</strain>
    </source>
</reference>
<keyword evidence="3" id="KW-0804">Transcription</keyword>
<dbReference type="SMART" id="SM00100">
    <property type="entry name" value="cNMP"/>
    <property type="match status" value="1"/>
</dbReference>
<dbReference type="PANTHER" id="PTHR24567">
    <property type="entry name" value="CRP FAMILY TRANSCRIPTIONAL REGULATORY PROTEIN"/>
    <property type="match status" value="1"/>
</dbReference>
<dbReference type="CDD" id="cd00092">
    <property type="entry name" value="HTH_CRP"/>
    <property type="match status" value="1"/>
</dbReference>
<accession>A0A1T4W2K8</accession>
<dbReference type="InterPro" id="IPR014710">
    <property type="entry name" value="RmlC-like_jellyroll"/>
</dbReference>
<dbReference type="AlphaFoldDB" id="A0A1T4W2K8"/>
<dbReference type="STRING" id="1121442.SAMN02745702_01508"/>
<evidence type="ECO:0000259" key="5">
    <source>
        <dbReference type="PROSITE" id="PS51063"/>
    </source>
</evidence>
<name>A0A1T4W2K8_9BACT</name>
<keyword evidence="1" id="KW-0805">Transcription regulation</keyword>
<dbReference type="Gene3D" id="2.60.120.10">
    <property type="entry name" value="Jelly Rolls"/>
    <property type="match status" value="1"/>
</dbReference>
<evidence type="ECO:0000259" key="4">
    <source>
        <dbReference type="PROSITE" id="PS50042"/>
    </source>
</evidence>
<dbReference type="SUPFAM" id="SSF51206">
    <property type="entry name" value="cAMP-binding domain-like"/>
    <property type="match status" value="1"/>
</dbReference>
<feature type="domain" description="Cyclic nucleotide-binding" evidence="4">
    <location>
        <begin position="8"/>
        <end position="79"/>
    </location>
</feature>